<dbReference type="EMBL" id="MVHP01000029">
    <property type="protein sequence ID" value="ORA61907.1"/>
    <property type="molecule type" value="Genomic_DNA"/>
</dbReference>
<dbReference type="RefSeq" id="WP_083043548.1">
    <property type="nucleotide sequence ID" value="NZ_LBNO01000003.1"/>
</dbReference>
<dbReference type="Proteomes" id="UP000192772">
    <property type="component" value="Unassembled WGS sequence"/>
</dbReference>
<evidence type="ECO:0000256" key="3">
    <source>
        <dbReference type="ARBA" id="ARBA00022840"/>
    </source>
</evidence>
<evidence type="ECO:0000259" key="4">
    <source>
        <dbReference type="Pfam" id="PF00582"/>
    </source>
</evidence>
<proteinExistence type="inferred from homology"/>
<dbReference type="PRINTS" id="PR01438">
    <property type="entry name" value="UNVRSLSTRESS"/>
</dbReference>
<evidence type="ECO:0000256" key="1">
    <source>
        <dbReference type="ARBA" id="ARBA00008791"/>
    </source>
</evidence>
<dbReference type="SUPFAM" id="SSF52402">
    <property type="entry name" value="Adenine nucleotide alpha hydrolases-like"/>
    <property type="match status" value="2"/>
</dbReference>
<dbReference type="Pfam" id="PF00582">
    <property type="entry name" value="Usp"/>
    <property type="match status" value="2"/>
</dbReference>
<dbReference type="PANTHER" id="PTHR46268">
    <property type="entry name" value="STRESS RESPONSE PROTEIN NHAX"/>
    <property type="match status" value="1"/>
</dbReference>
<evidence type="ECO:0000256" key="2">
    <source>
        <dbReference type="ARBA" id="ARBA00022741"/>
    </source>
</evidence>
<protein>
    <submittedName>
        <fullName evidence="5">Universal stress protein UspA</fullName>
    </submittedName>
</protein>
<comment type="similarity">
    <text evidence="1">Belongs to the universal stress protein A family.</text>
</comment>
<accession>A0A1X0CP06</accession>
<keyword evidence="3" id="KW-0067">ATP-binding</keyword>
<dbReference type="AlphaFoldDB" id="A0A1X0CP06"/>
<comment type="caution">
    <text evidence="5">The sequence shown here is derived from an EMBL/GenBank/DDBJ whole genome shotgun (WGS) entry which is preliminary data.</text>
</comment>
<dbReference type="InterPro" id="IPR014729">
    <property type="entry name" value="Rossmann-like_a/b/a_fold"/>
</dbReference>
<dbReference type="PANTHER" id="PTHR46268:SF27">
    <property type="entry name" value="UNIVERSAL STRESS PROTEIN RV2623"/>
    <property type="match status" value="1"/>
</dbReference>
<reference evidence="5 6" key="1">
    <citation type="submission" date="2017-02" db="EMBL/GenBank/DDBJ databases">
        <title>The new phylogeny of genus Mycobacterium.</title>
        <authorList>
            <person name="Tortoli E."/>
            <person name="Trovato A."/>
            <person name="Cirillo D.M."/>
        </authorList>
    </citation>
    <scope>NUCLEOTIDE SEQUENCE [LARGE SCALE GENOMIC DNA]</scope>
    <source>
        <strain evidence="5 6">FI-09383</strain>
    </source>
</reference>
<dbReference type="Gene3D" id="3.40.50.620">
    <property type="entry name" value="HUPs"/>
    <property type="match status" value="2"/>
</dbReference>
<keyword evidence="2" id="KW-0547">Nucleotide-binding</keyword>
<name>A0A1X0CP06_9MYCO</name>
<gene>
    <name evidence="5" type="ORF">BST23_20510</name>
</gene>
<dbReference type="InterPro" id="IPR006015">
    <property type="entry name" value="Universal_stress_UspA"/>
</dbReference>
<evidence type="ECO:0000313" key="6">
    <source>
        <dbReference type="Proteomes" id="UP000192772"/>
    </source>
</evidence>
<feature type="domain" description="UspA" evidence="4">
    <location>
        <begin position="161"/>
        <end position="294"/>
    </location>
</feature>
<dbReference type="GO" id="GO:0005524">
    <property type="term" value="F:ATP binding"/>
    <property type="evidence" value="ECO:0007669"/>
    <property type="project" value="UniProtKB-KW"/>
</dbReference>
<organism evidence="5 6">
    <name type="scientific">Mycolicibacterium elephantis</name>
    <dbReference type="NCBI Taxonomy" id="81858"/>
    <lineage>
        <taxon>Bacteria</taxon>
        <taxon>Bacillati</taxon>
        <taxon>Actinomycetota</taxon>
        <taxon>Actinomycetes</taxon>
        <taxon>Mycobacteriales</taxon>
        <taxon>Mycobacteriaceae</taxon>
        <taxon>Mycolicibacterium</taxon>
    </lineage>
</organism>
<dbReference type="STRING" id="81858.BST23_20510"/>
<feature type="domain" description="UspA" evidence="4">
    <location>
        <begin position="10"/>
        <end position="152"/>
    </location>
</feature>
<evidence type="ECO:0000313" key="5">
    <source>
        <dbReference type="EMBL" id="ORA61907.1"/>
    </source>
</evidence>
<dbReference type="InterPro" id="IPR006016">
    <property type="entry name" value="UspA"/>
</dbReference>
<dbReference type="OrthoDB" id="3174546at2"/>
<sequence length="298" mass="31644">MPEYASHHGVVVGTDGSASSHVAVRWAAREAAMHHVSLTVAHAVAPFRVAASTALWPFGRVPAEVLESQENDARNTIARAVQVAEDSVDDADRPDIDSELYFGQPVAALVESSKTAKMVVVGRQGRSARSRRVLGSVTTGVVHHALCPVAVINDDVAPGRQPVLVGIDGSQASASATAIAFDEASRRGVDLVALHVWSDADVPEPYRMQWSSLHATAEKTLAESLAGWGERYPDVTVHRVVELDQPSRHLLDRSESAQLVVVGSRGRGGFVGMLLGSVSTTVVQAARVPVIVARQHSV</sequence>